<dbReference type="Proteomes" id="UP000324797">
    <property type="component" value="Unassembled WGS sequence"/>
</dbReference>
<gene>
    <name evidence="1" type="ORF">FXV83_41265</name>
</gene>
<accession>A0A5S4Y8W8</accession>
<dbReference type="RefSeq" id="WP_148745747.1">
    <property type="nucleotide sequence ID" value="NZ_VSTH01000257.1"/>
</dbReference>
<proteinExistence type="predicted"/>
<evidence type="ECO:0000313" key="2">
    <source>
        <dbReference type="Proteomes" id="UP000324797"/>
    </source>
</evidence>
<reference evidence="1 2" key="1">
    <citation type="submission" date="2019-08" db="EMBL/GenBank/DDBJ databases">
        <title>Bradyrhizobium hipponensis sp. nov., a rhizobium isolated from a Lupinus angustifolius root nodule in Tunisia.</title>
        <authorList>
            <person name="Off K."/>
            <person name="Rejili M."/>
            <person name="Mars M."/>
            <person name="Brachmann A."/>
            <person name="Marin M."/>
        </authorList>
    </citation>
    <scope>NUCLEOTIDE SEQUENCE [LARGE SCALE GENOMIC DNA]</scope>
    <source>
        <strain evidence="2">aSej3</strain>
    </source>
</reference>
<name>A0A5S4Y8W8_9BRAD</name>
<protein>
    <submittedName>
        <fullName evidence="1">Uncharacterized protein</fullName>
    </submittedName>
</protein>
<keyword evidence="2" id="KW-1185">Reference proteome</keyword>
<dbReference type="AlphaFoldDB" id="A0A5S4Y8W8"/>
<dbReference type="EMBL" id="VSTH01000257">
    <property type="protein sequence ID" value="TYO60890.1"/>
    <property type="molecule type" value="Genomic_DNA"/>
</dbReference>
<organism evidence="1 2">
    <name type="scientific">Bradyrhizobium hipponense</name>
    <dbReference type="NCBI Taxonomy" id="2605638"/>
    <lineage>
        <taxon>Bacteria</taxon>
        <taxon>Pseudomonadati</taxon>
        <taxon>Pseudomonadota</taxon>
        <taxon>Alphaproteobacteria</taxon>
        <taxon>Hyphomicrobiales</taxon>
        <taxon>Nitrobacteraceae</taxon>
        <taxon>Bradyrhizobium</taxon>
    </lineage>
</organism>
<sequence>MIDQNNNAPRRYFVDGAGRRVLIGLSLEETAEFERLEEWAASGSGGLRTHQGGEPAKMKKARWLELYAKHSEAWKAWMAQSRAEQVVDLSFVNYS</sequence>
<comment type="caution">
    <text evidence="1">The sequence shown here is derived from an EMBL/GenBank/DDBJ whole genome shotgun (WGS) entry which is preliminary data.</text>
</comment>
<evidence type="ECO:0000313" key="1">
    <source>
        <dbReference type="EMBL" id="TYO60890.1"/>
    </source>
</evidence>